<proteinExistence type="inferred from homology"/>
<protein>
    <recommendedName>
        <fullName evidence="8 10">7-cyano-7-deazaguanine synthase</fullName>
        <ecNumber evidence="8 10">6.3.4.20</ecNumber>
    </recommendedName>
    <alternativeName>
        <fullName evidence="10">7-cyano-7-carbaguanine synthase</fullName>
    </alternativeName>
    <alternativeName>
        <fullName evidence="10">PreQ(0) synthase</fullName>
    </alternativeName>
    <alternativeName>
        <fullName evidence="10">Queuosine biosynthesis protein QueC</fullName>
    </alternativeName>
</protein>
<dbReference type="PIRSF" id="PIRSF006293">
    <property type="entry name" value="ExsB"/>
    <property type="match status" value="1"/>
</dbReference>
<comment type="catalytic activity">
    <reaction evidence="9 10">
        <text>7-carboxy-7-carbaguanine + NH4(+) + 2 ATP = 7-cyano-7-carbaguanine + 2 AMP + 2 diphosphate + 2 H(+)</text>
        <dbReference type="Rhea" id="RHEA:27982"/>
        <dbReference type="ChEBI" id="CHEBI:15378"/>
        <dbReference type="ChEBI" id="CHEBI:28938"/>
        <dbReference type="ChEBI" id="CHEBI:30616"/>
        <dbReference type="ChEBI" id="CHEBI:33019"/>
        <dbReference type="ChEBI" id="CHEBI:45075"/>
        <dbReference type="ChEBI" id="CHEBI:61036"/>
        <dbReference type="ChEBI" id="CHEBI:456215"/>
        <dbReference type="EC" id="6.3.4.20"/>
    </reaction>
</comment>
<dbReference type="AlphaFoldDB" id="A0A538TYV3"/>
<dbReference type="HAMAP" id="MF_01633">
    <property type="entry name" value="QueC"/>
    <property type="match status" value="1"/>
</dbReference>
<dbReference type="EC" id="6.3.4.20" evidence="8 10"/>
<dbReference type="GO" id="GO:0016879">
    <property type="term" value="F:ligase activity, forming carbon-nitrogen bonds"/>
    <property type="evidence" value="ECO:0007669"/>
    <property type="project" value="UniProtKB-UniRule"/>
</dbReference>
<comment type="cofactor">
    <cofactor evidence="10">
        <name>Zn(2+)</name>
        <dbReference type="ChEBI" id="CHEBI:29105"/>
    </cofactor>
    <text evidence="10">Binds 1 zinc ion per subunit.</text>
</comment>
<name>A0A538TYV3_UNCEI</name>
<dbReference type="UniPathway" id="UPA00391"/>
<keyword evidence="3 10" id="KW-0479">Metal-binding</keyword>
<feature type="binding site" evidence="10">
    <location>
        <position position="237"/>
    </location>
    <ligand>
        <name>Zn(2+)</name>
        <dbReference type="ChEBI" id="CHEBI:29105"/>
    </ligand>
</feature>
<keyword evidence="5 10" id="KW-0862">Zinc</keyword>
<dbReference type="CDD" id="cd01995">
    <property type="entry name" value="QueC-like"/>
    <property type="match status" value="1"/>
</dbReference>
<dbReference type="Proteomes" id="UP000319836">
    <property type="component" value="Unassembled WGS sequence"/>
</dbReference>
<dbReference type="GO" id="GO:0005524">
    <property type="term" value="F:ATP binding"/>
    <property type="evidence" value="ECO:0007669"/>
    <property type="project" value="UniProtKB-UniRule"/>
</dbReference>
<evidence type="ECO:0000256" key="8">
    <source>
        <dbReference type="ARBA" id="ARBA00039149"/>
    </source>
</evidence>
<evidence type="ECO:0000256" key="1">
    <source>
        <dbReference type="ARBA" id="ARBA00005061"/>
    </source>
</evidence>
<accession>A0A538TYV3</accession>
<dbReference type="GO" id="GO:0008616">
    <property type="term" value="P:tRNA queuosine(34) biosynthetic process"/>
    <property type="evidence" value="ECO:0007669"/>
    <property type="project" value="UniProtKB-UniRule"/>
</dbReference>
<comment type="caution">
    <text evidence="11">The sequence shown here is derived from an EMBL/GenBank/DDBJ whole genome shotgun (WGS) entry which is preliminary data.</text>
</comment>
<dbReference type="InterPro" id="IPR014729">
    <property type="entry name" value="Rossmann-like_a/b/a_fold"/>
</dbReference>
<dbReference type="InterPro" id="IPR018317">
    <property type="entry name" value="QueC"/>
</dbReference>
<evidence type="ECO:0000256" key="6">
    <source>
        <dbReference type="ARBA" id="ARBA00022840"/>
    </source>
</evidence>
<keyword evidence="4 10" id="KW-0547">Nucleotide-binding</keyword>
<comment type="pathway">
    <text evidence="1 10">Purine metabolism; 7-cyano-7-deazaguanine biosynthesis.</text>
</comment>
<evidence type="ECO:0000256" key="4">
    <source>
        <dbReference type="ARBA" id="ARBA00022741"/>
    </source>
</evidence>
<keyword evidence="6 10" id="KW-0067">ATP-binding</keyword>
<keyword evidence="2 10" id="KW-0436">Ligase</keyword>
<feature type="binding site" evidence="10">
    <location>
        <position position="224"/>
    </location>
    <ligand>
        <name>Zn(2+)</name>
        <dbReference type="ChEBI" id="CHEBI:29105"/>
    </ligand>
</feature>
<comment type="similarity">
    <text evidence="7 10">Belongs to the QueC family.</text>
</comment>
<dbReference type="PANTHER" id="PTHR42914:SF1">
    <property type="entry name" value="7-CYANO-7-DEAZAGUANINE SYNTHASE"/>
    <property type="match status" value="1"/>
</dbReference>
<dbReference type="GO" id="GO:0008270">
    <property type="term" value="F:zinc ion binding"/>
    <property type="evidence" value="ECO:0007669"/>
    <property type="project" value="UniProtKB-UniRule"/>
</dbReference>
<feature type="binding site" evidence="10">
    <location>
        <position position="234"/>
    </location>
    <ligand>
        <name>Zn(2+)</name>
        <dbReference type="ChEBI" id="CHEBI:29105"/>
    </ligand>
</feature>
<evidence type="ECO:0000256" key="2">
    <source>
        <dbReference type="ARBA" id="ARBA00022598"/>
    </source>
</evidence>
<evidence type="ECO:0000256" key="7">
    <source>
        <dbReference type="ARBA" id="ARBA00037993"/>
    </source>
</evidence>
<dbReference type="NCBIfam" id="TIGR00364">
    <property type="entry name" value="7-cyano-7-deazaguanine synthase QueC"/>
    <property type="match status" value="1"/>
</dbReference>
<evidence type="ECO:0000256" key="9">
    <source>
        <dbReference type="ARBA" id="ARBA00047890"/>
    </source>
</evidence>
<reference evidence="11 12" key="1">
    <citation type="journal article" date="2019" name="Nat. Microbiol.">
        <title>Mediterranean grassland soil C-N compound turnover is dependent on rainfall and depth, and is mediated by genomically divergent microorganisms.</title>
        <authorList>
            <person name="Diamond S."/>
            <person name="Andeer P.F."/>
            <person name="Li Z."/>
            <person name="Crits-Christoph A."/>
            <person name="Burstein D."/>
            <person name="Anantharaman K."/>
            <person name="Lane K.R."/>
            <person name="Thomas B.C."/>
            <person name="Pan C."/>
            <person name="Northen T.R."/>
            <person name="Banfield J.F."/>
        </authorList>
    </citation>
    <scope>NUCLEOTIDE SEQUENCE [LARGE SCALE GENOMIC DNA]</scope>
    <source>
        <strain evidence="11">WS_10</strain>
    </source>
</reference>
<dbReference type="EMBL" id="VBPA01000386">
    <property type="protein sequence ID" value="TMQ68783.1"/>
    <property type="molecule type" value="Genomic_DNA"/>
</dbReference>
<feature type="binding site" evidence="10">
    <location>
        <position position="240"/>
    </location>
    <ligand>
        <name>Zn(2+)</name>
        <dbReference type="ChEBI" id="CHEBI:29105"/>
    </ligand>
</feature>
<evidence type="ECO:0000256" key="10">
    <source>
        <dbReference type="HAMAP-Rule" id="MF_01633"/>
    </source>
</evidence>
<dbReference type="Pfam" id="PF06508">
    <property type="entry name" value="QueC"/>
    <property type="match status" value="1"/>
</dbReference>
<comment type="function">
    <text evidence="10">Catalyzes the ATP-dependent conversion of 7-carboxy-7-deazaguanine (CDG) to 7-cyano-7-deazaguanine (preQ(0)).</text>
</comment>
<evidence type="ECO:0000313" key="11">
    <source>
        <dbReference type="EMBL" id="TMQ68783.1"/>
    </source>
</evidence>
<keyword evidence="10" id="KW-0671">Queuosine biosynthesis</keyword>
<evidence type="ECO:0000256" key="5">
    <source>
        <dbReference type="ARBA" id="ARBA00022833"/>
    </source>
</evidence>
<dbReference type="SUPFAM" id="SSF52402">
    <property type="entry name" value="Adenine nucleotide alpha hydrolases-like"/>
    <property type="match status" value="1"/>
</dbReference>
<dbReference type="Gene3D" id="3.40.50.620">
    <property type="entry name" value="HUPs"/>
    <property type="match status" value="1"/>
</dbReference>
<feature type="binding site" evidence="10">
    <location>
        <begin position="41"/>
        <end position="51"/>
    </location>
    <ligand>
        <name>ATP</name>
        <dbReference type="ChEBI" id="CHEBI:30616"/>
    </ligand>
</feature>
<dbReference type="PANTHER" id="PTHR42914">
    <property type="entry name" value="7-CYANO-7-DEAZAGUANINE SYNTHASE"/>
    <property type="match status" value="1"/>
</dbReference>
<gene>
    <name evidence="10 11" type="primary">queC</name>
    <name evidence="11" type="ORF">E6K80_13860</name>
</gene>
<organism evidence="11 12">
    <name type="scientific">Eiseniibacteriota bacterium</name>
    <dbReference type="NCBI Taxonomy" id="2212470"/>
    <lineage>
        <taxon>Bacteria</taxon>
        <taxon>Candidatus Eiseniibacteriota</taxon>
    </lineage>
</organism>
<sequence>MARGSLQAGGTAALPAAPRVAVGPEARHVSRVSGIPAVTLLSGGLDSTTALAWARAQGFSCHALTVDYGQRHGIEIEAARRVVRALGLEDHRVVTADLRAFGGSSLTAAIDVPKDRSLATMGDGIPASYVPARNTVLLALALAYAETLGAVDLVAGMNALDYSGYPDCRPEFLRAFERVAALGTRAGVEGARIRIHTPLMKLDKAGIVRLAISLGVDLSLTHSCYDPDPDGAACGACDACQLRLKGFREAGIPDPIRYRSAASPRV</sequence>
<evidence type="ECO:0000256" key="3">
    <source>
        <dbReference type="ARBA" id="ARBA00022723"/>
    </source>
</evidence>
<evidence type="ECO:0000313" key="12">
    <source>
        <dbReference type="Proteomes" id="UP000319836"/>
    </source>
</evidence>